<keyword evidence="1" id="KW-0812">Transmembrane</keyword>
<feature type="transmembrane region" description="Helical" evidence="1">
    <location>
        <begin position="56"/>
        <end position="75"/>
    </location>
</feature>
<feature type="transmembrane region" description="Helical" evidence="1">
    <location>
        <begin position="81"/>
        <end position="103"/>
    </location>
</feature>
<dbReference type="PIRSF" id="PIRSF028777">
    <property type="entry name" value="UCP028777"/>
    <property type="match status" value="1"/>
</dbReference>
<protein>
    <submittedName>
        <fullName evidence="3">Unannotated protein</fullName>
    </submittedName>
</protein>
<dbReference type="PANTHER" id="PTHR42903:SF1">
    <property type="entry name" value="INNER MEMBRANE PROTEIN YCCF"/>
    <property type="match status" value="1"/>
</dbReference>
<evidence type="ECO:0000259" key="2">
    <source>
        <dbReference type="Pfam" id="PF03733"/>
    </source>
</evidence>
<name>A0A6J7I6W5_9ZZZZ</name>
<accession>A0A6J7I6W5</accession>
<feature type="domain" description="Inner membrane component" evidence="2">
    <location>
        <begin position="4"/>
        <end position="54"/>
    </location>
</feature>
<sequence>MKTLGNLLWLVLAGFWLAVGYAVGGLLLCVTIIGIPFGIQSFKLAALALWPFGRSAVIDGSGGFLEIVFNLIWLFTFGWAIFLAHIAAGILLCVTIIGIPFGVQAFKISGLALWPFGRTIVNFG</sequence>
<evidence type="ECO:0000313" key="3">
    <source>
        <dbReference type="EMBL" id="CAB4926266.1"/>
    </source>
</evidence>
<dbReference type="Pfam" id="PF03733">
    <property type="entry name" value="YccF"/>
    <property type="match status" value="2"/>
</dbReference>
<feature type="domain" description="Inner membrane component" evidence="2">
    <location>
        <begin position="68"/>
        <end position="118"/>
    </location>
</feature>
<dbReference type="EMBL" id="CAFBNC010000011">
    <property type="protein sequence ID" value="CAB4926266.1"/>
    <property type="molecule type" value="Genomic_DNA"/>
</dbReference>
<organism evidence="3">
    <name type="scientific">freshwater metagenome</name>
    <dbReference type="NCBI Taxonomy" id="449393"/>
    <lineage>
        <taxon>unclassified sequences</taxon>
        <taxon>metagenomes</taxon>
        <taxon>ecological metagenomes</taxon>
    </lineage>
</organism>
<keyword evidence="1" id="KW-1133">Transmembrane helix</keyword>
<feature type="transmembrane region" description="Helical" evidence="1">
    <location>
        <begin position="6"/>
        <end position="35"/>
    </location>
</feature>
<dbReference type="PANTHER" id="PTHR42903">
    <property type="entry name" value="INNER MEMBRANE PROTEIN YCCF"/>
    <property type="match status" value="1"/>
</dbReference>
<reference evidence="3" key="1">
    <citation type="submission" date="2020-05" db="EMBL/GenBank/DDBJ databases">
        <authorList>
            <person name="Chiriac C."/>
            <person name="Salcher M."/>
            <person name="Ghai R."/>
            <person name="Kavagutti S V."/>
        </authorList>
    </citation>
    <scope>NUCLEOTIDE SEQUENCE</scope>
</reference>
<gene>
    <name evidence="3" type="ORF">UFOPK3733_00395</name>
</gene>
<dbReference type="InterPro" id="IPR052937">
    <property type="entry name" value="Inner_membrane_protein"/>
</dbReference>
<dbReference type="InterPro" id="IPR005185">
    <property type="entry name" value="YccF"/>
</dbReference>
<dbReference type="GO" id="GO:0005886">
    <property type="term" value="C:plasma membrane"/>
    <property type="evidence" value="ECO:0007669"/>
    <property type="project" value="TreeGrafter"/>
</dbReference>
<proteinExistence type="predicted"/>
<dbReference type="NCBIfam" id="NF008740">
    <property type="entry name" value="PRK11770.1-2"/>
    <property type="match status" value="1"/>
</dbReference>
<dbReference type="AlphaFoldDB" id="A0A6J7I6W5"/>
<keyword evidence="1" id="KW-0472">Membrane</keyword>
<evidence type="ECO:0000256" key="1">
    <source>
        <dbReference type="SAM" id="Phobius"/>
    </source>
</evidence>
<dbReference type="InterPro" id="IPR031308">
    <property type="entry name" value="UCP028777"/>
</dbReference>